<keyword evidence="7 9" id="KW-1015">Disulfide bond</keyword>
<dbReference type="Gene3D" id="3.40.390.10">
    <property type="entry name" value="Collagenase (Catalytic Domain)"/>
    <property type="match status" value="1"/>
</dbReference>
<accession>A0A4U8UQW7</accession>
<feature type="binding site" evidence="10">
    <location>
        <position position="236"/>
    </location>
    <ligand>
        <name>Zn(2+)</name>
        <dbReference type="ChEBI" id="CHEBI:29105"/>
        <note>catalytic</note>
    </ligand>
</feature>
<dbReference type="Proteomes" id="UP000298663">
    <property type="component" value="Unassembled WGS sequence"/>
</dbReference>
<dbReference type="PANTHER" id="PTHR10127:SF877">
    <property type="entry name" value="ZINC METALLOPROTEINASE NAS-34"/>
    <property type="match status" value="1"/>
</dbReference>
<dbReference type="SUPFAM" id="SSF55486">
    <property type="entry name" value="Metalloproteases ('zincins'), catalytic domain"/>
    <property type="match status" value="1"/>
</dbReference>
<keyword evidence="5 10" id="KW-0862">Zinc</keyword>
<dbReference type="InterPro" id="IPR024079">
    <property type="entry name" value="MetalloPept_cat_dom_sf"/>
</dbReference>
<dbReference type="EC" id="3.4.24.-" evidence="11"/>
<sequence>MHTARFCCIVFFLGFSDVISVVDYKDWGLPDNETDVNGIPVGKYFTALERLNEIFQLLNGIKTNNSETRRAHSDARRDESIANDRSEVQVPPMFSPYLFQGDILLSEEQLDEITSHAERRLAEKLSPGKKSFNPLLERPRRRWMMPIPYVFYSGDGGLNMARRAMKMWTDATCVRFEYYRYPPQRSAYLKFEASSGCSAAWGLQNIYGPNNINIGQGCGTAAVVAHELGHTLGLYHTQSRADRDNYVFINKNNIKYGYYYNFEYAPEPTVTLGVPYDYGSVMHYEASSFPSYPGLTTIVTSDPRYQTTIGNRQELSFYDIKIINLAYCNDSCSTRLPCQNYGYTDPLNCFTCRCPTGFAGTLCEVVEKTETQCGQHEFDASEEYKSVSFSGTGNCNFLIKGHGRKVELVIESYPSYQIYNQACKYSYLEVKYKQDLGLTGARFCGRNRVQTIPSSQSSDTVMLIYKSNQGYTQFRVKFRSDGPKQATTQKPSTPPTTNAPVTTSETTSTSTLTTTNTTTTFTTTTSPKETWSQWSPCSYYCGGCGTRQRYNPQGNVESEYCNTSPCPGAYCCSPFRLSFIYGKYRCLKPFNSGPPPRDGQSKIESNFVKFINGVDDKVLDEGSGTDLEAEYTLQ</sequence>
<feature type="domain" description="Peptidase M12A" evidence="15">
    <location>
        <begin position="133"/>
        <end position="329"/>
    </location>
</feature>
<keyword evidence="3 10" id="KW-0479">Metal-binding</keyword>
<evidence type="ECO:0000256" key="9">
    <source>
        <dbReference type="PROSITE-ProRule" id="PRU00076"/>
    </source>
</evidence>
<dbReference type="GO" id="GO:0004222">
    <property type="term" value="F:metalloendopeptidase activity"/>
    <property type="evidence" value="ECO:0007669"/>
    <property type="project" value="UniProtKB-UniRule"/>
</dbReference>
<dbReference type="InterPro" id="IPR000859">
    <property type="entry name" value="CUB_dom"/>
</dbReference>
<keyword evidence="8" id="KW-0325">Glycoprotein</keyword>
<reference evidence="16 17" key="2">
    <citation type="journal article" date="2019" name="G3 (Bethesda)">
        <title>Hybrid Assembly of the Genome of the Entomopathogenic Nematode Steinernema carpocapsae Identifies the X-Chromosome.</title>
        <authorList>
            <person name="Serra L."/>
            <person name="Macchietto M."/>
            <person name="Macias-Munoz A."/>
            <person name="McGill C.J."/>
            <person name="Rodriguez I.M."/>
            <person name="Rodriguez B."/>
            <person name="Murad R."/>
            <person name="Mortazavi A."/>
        </authorList>
    </citation>
    <scope>NUCLEOTIDE SEQUENCE [LARGE SCALE GENOMIC DNA]</scope>
    <source>
        <strain evidence="16 17">ALL</strain>
    </source>
</reference>
<organism evidence="16 17">
    <name type="scientific">Steinernema carpocapsae</name>
    <name type="common">Entomopathogenic nematode</name>
    <dbReference type="NCBI Taxonomy" id="34508"/>
    <lineage>
        <taxon>Eukaryota</taxon>
        <taxon>Metazoa</taxon>
        <taxon>Ecdysozoa</taxon>
        <taxon>Nematoda</taxon>
        <taxon>Chromadorea</taxon>
        <taxon>Rhabditida</taxon>
        <taxon>Tylenchina</taxon>
        <taxon>Panagrolaimomorpha</taxon>
        <taxon>Strongyloidoidea</taxon>
        <taxon>Steinernematidae</taxon>
        <taxon>Steinernema</taxon>
    </lineage>
</organism>
<evidence type="ECO:0000256" key="12">
    <source>
        <dbReference type="SAM" id="MobiDB-lite"/>
    </source>
</evidence>
<dbReference type="SMART" id="SM00042">
    <property type="entry name" value="CUB"/>
    <property type="match status" value="1"/>
</dbReference>
<dbReference type="PROSITE" id="PS50092">
    <property type="entry name" value="TSP1"/>
    <property type="match status" value="1"/>
</dbReference>
<evidence type="ECO:0000256" key="1">
    <source>
        <dbReference type="ARBA" id="ARBA00022536"/>
    </source>
</evidence>
<dbReference type="Pfam" id="PF00431">
    <property type="entry name" value="CUB"/>
    <property type="match status" value="1"/>
</dbReference>
<dbReference type="Gene3D" id="2.60.120.290">
    <property type="entry name" value="Spermadhesin, CUB domain"/>
    <property type="match status" value="1"/>
</dbReference>
<evidence type="ECO:0000256" key="8">
    <source>
        <dbReference type="ARBA" id="ARBA00023180"/>
    </source>
</evidence>
<dbReference type="PROSITE" id="PS51864">
    <property type="entry name" value="ASTACIN"/>
    <property type="match status" value="1"/>
</dbReference>
<keyword evidence="6 10" id="KW-0482">Metalloprotease</keyword>
<feature type="active site" evidence="10">
    <location>
        <position position="227"/>
    </location>
</feature>
<dbReference type="CDD" id="cd04280">
    <property type="entry name" value="ZnMc_astacin_like"/>
    <property type="match status" value="1"/>
</dbReference>
<dbReference type="PROSITE" id="PS50026">
    <property type="entry name" value="EGF_3"/>
    <property type="match status" value="1"/>
</dbReference>
<dbReference type="OrthoDB" id="5913174at2759"/>
<dbReference type="InterPro" id="IPR035914">
    <property type="entry name" value="Sperma_CUB_dom_sf"/>
</dbReference>
<comment type="caution">
    <text evidence="16">The sequence shown here is derived from an EMBL/GenBank/DDBJ whole genome shotgun (WGS) entry which is preliminary data.</text>
</comment>
<feature type="region of interest" description="Disordered" evidence="12">
    <location>
        <begin position="480"/>
        <end position="525"/>
    </location>
</feature>
<dbReference type="InterPro" id="IPR000884">
    <property type="entry name" value="TSP1_rpt"/>
</dbReference>
<feature type="domain" description="CUB" evidence="13">
    <location>
        <begin position="373"/>
        <end position="481"/>
    </location>
</feature>
<feature type="signal peptide" evidence="11">
    <location>
        <begin position="1"/>
        <end position="20"/>
    </location>
</feature>
<keyword evidence="1 9" id="KW-0245">EGF-like domain</keyword>
<evidence type="ECO:0000313" key="16">
    <source>
        <dbReference type="EMBL" id="TMS35552.1"/>
    </source>
</evidence>
<feature type="compositionally biased region" description="Low complexity" evidence="12">
    <location>
        <begin position="496"/>
        <end position="525"/>
    </location>
</feature>
<evidence type="ECO:0000259" key="14">
    <source>
        <dbReference type="PROSITE" id="PS50026"/>
    </source>
</evidence>
<dbReference type="Pfam" id="PF01400">
    <property type="entry name" value="Astacin"/>
    <property type="match status" value="1"/>
</dbReference>
<feature type="disulfide bond" evidence="9">
    <location>
        <begin position="354"/>
        <end position="363"/>
    </location>
</feature>
<keyword evidence="2 10" id="KW-0645">Protease</keyword>
<dbReference type="PROSITE" id="PS01180">
    <property type="entry name" value="CUB"/>
    <property type="match status" value="1"/>
</dbReference>
<evidence type="ECO:0000256" key="5">
    <source>
        <dbReference type="ARBA" id="ARBA00022833"/>
    </source>
</evidence>
<dbReference type="SMART" id="SM00235">
    <property type="entry name" value="ZnMc"/>
    <property type="match status" value="1"/>
</dbReference>
<dbReference type="PANTHER" id="PTHR10127">
    <property type="entry name" value="DISCOIDIN, CUB, EGF, LAMININ , AND ZINC METALLOPROTEASE DOMAIN CONTAINING"/>
    <property type="match status" value="1"/>
</dbReference>
<comment type="caution">
    <text evidence="9">Lacks conserved residue(s) required for the propagation of feature annotation.</text>
</comment>
<evidence type="ECO:0000256" key="3">
    <source>
        <dbReference type="ARBA" id="ARBA00022723"/>
    </source>
</evidence>
<dbReference type="STRING" id="34508.A0A4U8UQW7"/>
<feature type="chain" id="PRO_5021038456" description="Metalloendopeptidase" evidence="11">
    <location>
        <begin position="21"/>
        <end position="634"/>
    </location>
</feature>
<dbReference type="PROSITE" id="PS00022">
    <property type="entry name" value="EGF_1"/>
    <property type="match status" value="1"/>
</dbReference>
<dbReference type="GO" id="GO:0006508">
    <property type="term" value="P:proteolysis"/>
    <property type="evidence" value="ECO:0007669"/>
    <property type="project" value="UniProtKB-KW"/>
</dbReference>
<evidence type="ECO:0000256" key="11">
    <source>
        <dbReference type="RuleBase" id="RU361183"/>
    </source>
</evidence>
<dbReference type="GO" id="GO:0008270">
    <property type="term" value="F:zinc ion binding"/>
    <property type="evidence" value="ECO:0007669"/>
    <property type="project" value="UniProtKB-UniRule"/>
</dbReference>
<evidence type="ECO:0000259" key="13">
    <source>
        <dbReference type="PROSITE" id="PS01180"/>
    </source>
</evidence>
<feature type="disulfide bond" evidence="10">
    <location>
        <begin position="173"/>
        <end position="328"/>
    </location>
</feature>
<evidence type="ECO:0000256" key="7">
    <source>
        <dbReference type="ARBA" id="ARBA00023157"/>
    </source>
</evidence>
<keyword evidence="17" id="KW-1185">Reference proteome</keyword>
<dbReference type="InterPro" id="IPR034035">
    <property type="entry name" value="Astacin-like_dom"/>
</dbReference>
<evidence type="ECO:0000256" key="4">
    <source>
        <dbReference type="ARBA" id="ARBA00022801"/>
    </source>
</evidence>
<dbReference type="PROSITE" id="PS01186">
    <property type="entry name" value="EGF_2"/>
    <property type="match status" value="1"/>
</dbReference>
<dbReference type="EMBL" id="AZBU02000001">
    <property type="protein sequence ID" value="TMS35552.1"/>
    <property type="molecule type" value="Genomic_DNA"/>
</dbReference>
<evidence type="ECO:0000256" key="10">
    <source>
        <dbReference type="PROSITE-ProRule" id="PRU01211"/>
    </source>
</evidence>
<evidence type="ECO:0000259" key="15">
    <source>
        <dbReference type="PROSITE" id="PS51864"/>
    </source>
</evidence>
<dbReference type="InterPro" id="IPR006026">
    <property type="entry name" value="Peptidase_Metallo"/>
</dbReference>
<evidence type="ECO:0000256" key="6">
    <source>
        <dbReference type="ARBA" id="ARBA00023049"/>
    </source>
</evidence>
<proteinExistence type="predicted"/>
<feature type="binding site" evidence="10">
    <location>
        <position position="226"/>
    </location>
    <ligand>
        <name>Zn(2+)</name>
        <dbReference type="ChEBI" id="CHEBI:29105"/>
        <note>catalytic</note>
    </ligand>
</feature>
<comment type="cofactor">
    <cofactor evidence="10 11">
        <name>Zn(2+)</name>
        <dbReference type="ChEBI" id="CHEBI:29105"/>
    </cofactor>
    <text evidence="10 11">Binds 1 zinc ion per subunit.</text>
</comment>
<name>A0A4U8UQW7_STECR</name>
<feature type="disulfide bond" evidence="9">
    <location>
        <begin position="328"/>
        <end position="338"/>
    </location>
</feature>
<evidence type="ECO:0000313" key="17">
    <source>
        <dbReference type="Proteomes" id="UP000298663"/>
    </source>
</evidence>
<dbReference type="SUPFAM" id="SSF49854">
    <property type="entry name" value="Spermadhesin, CUB domain"/>
    <property type="match status" value="1"/>
</dbReference>
<dbReference type="PRINTS" id="PR00480">
    <property type="entry name" value="ASTACIN"/>
</dbReference>
<feature type="binding site" evidence="10">
    <location>
        <position position="230"/>
    </location>
    <ligand>
        <name>Zn(2+)</name>
        <dbReference type="ChEBI" id="CHEBI:29105"/>
        <note>catalytic</note>
    </ligand>
</feature>
<protein>
    <recommendedName>
        <fullName evidence="11">Metalloendopeptidase</fullName>
        <ecNumber evidence="11">3.4.24.-</ecNumber>
    </recommendedName>
</protein>
<evidence type="ECO:0000256" key="2">
    <source>
        <dbReference type="ARBA" id="ARBA00022670"/>
    </source>
</evidence>
<reference evidence="16 17" key="1">
    <citation type="journal article" date="2015" name="Genome Biol.">
        <title>Comparative genomics of Steinernema reveals deeply conserved gene regulatory networks.</title>
        <authorList>
            <person name="Dillman A.R."/>
            <person name="Macchietto M."/>
            <person name="Porter C.F."/>
            <person name="Rogers A."/>
            <person name="Williams B."/>
            <person name="Antoshechkin I."/>
            <person name="Lee M.M."/>
            <person name="Goodwin Z."/>
            <person name="Lu X."/>
            <person name="Lewis E.E."/>
            <person name="Goodrich-Blair H."/>
            <person name="Stock S.P."/>
            <person name="Adams B.J."/>
            <person name="Sternberg P.W."/>
            <person name="Mortazavi A."/>
        </authorList>
    </citation>
    <scope>NUCLEOTIDE SEQUENCE [LARGE SCALE GENOMIC DNA]</scope>
    <source>
        <strain evidence="16 17">ALL</strain>
    </source>
</reference>
<keyword evidence="4 10" id="KW-0378">Hydrolase</keyword>
<gene>
    <name evidence="16" type="ORF">L596_002932</name>
</gene>
<dbReference type="InterPro" id="IPR000742">
    <property type="entry name" value="EGF"/>
</dbReference>
<dbReference type="AlphaFoldDB" id="A0A4U8UQW7"/>
<feature type="domain" description="EGF-like" evidence="14">
    <location>
        <begin position="324"/>
        <end position="364"/>
    </location>
</feature>
<keyword evidence="11" id="KW-0732">Signal</keyword>
<dbReference type="InterPro" id="IPR001506">
    <property type="entry name" value="Peptidase_M12A"/>
</dbReference>